<feature type="compositionally biased region" description="Polar residues" evidence="1">
    <location>
        <begin position="187"/>
        <end position="200"/>
    </location>
</feature>
<dbReference type="HOGENOM" id="CLU_924589_0_0_1"/>
<feature type="compositionally biased region" description="Basic and acidic residues" evidence="1">
    <location>
        <begin position="204"/>
        <end position="218"/>
    </location>
</feature>
<dbReference type="OrthoDB" id="10627249at2759"/>
<sequence>MIVVEFALGNTESGRSRVSNPGPFSPRSGDDRDISTKIRGHNKEIMVTSVLPRSSYAPEQHQRHIRASTFINSLSALRPFPGFLRWHGRRRDLSQLTSSQTAYEVMLSESCKILKALVHTGTFRQDIINAGLQKSMEHITSPIRKSTLKSKGEKQVVQALAKEVLETLKLTKLQDVQSHLQAELLSFDQTHPPETTLSSHRTGHAHDEDVIVSRERSLRNGQRSSTFESPAGFDSSPFDPKMEEVRESATMNARHSRSLSEPARPIASQSRRADLSPLRENPNTPNFPQCTLEGAQVTSQW</sequence>
<keyword evidence="3" id="KW-1185">Reference proteome</keyword>
<reference evidence="2 3" key="1">
    <citation type="journal article" date="2008" name="Nature">
        <title>The genome of Laccaria bicolor provides insights into mycorrhizal symbiosis.</title>
        <authorList>
            <person name="Martin F."/>
            <person name="Aerts A."/>
            <person name="Ahren D."/>
            <person name="Brun A."/>
            <person name="Danchin E.G.J."/>
            <person name="Duchaussoy F."/>
            <person name="Gibon J."/>
            <person name="Kohler A."/>
            <person name="Lindquist E."/>
            <person name="Pereda V."/>
            <person name="Salamov A."/>
            <person name="Shapiro H.J."/>
            <person name="Wuyts J."/>
            <person name="Blaudez D."/>
            <person name="Buee M."/>
            <person name="Brokstein P."/>
            <person name="Canbaeck B."/>
            <person name="Cohen D."/>
            <person name="Courty P.E."/>
            <person name="Coutinho P.M."/>
            <person name="Delaruelle C."/>
            <person name="Detter J.C."/>
            <person name="Deveau A."/>
            <person name="DiFazio S."/>
            <person name="Duplessis S."/>
            <person name="Fraissinet-Tachet L."/>
            <person name="Lucic E."/>
            <person name="Frey-Klett P."/>
            <person name="Fourrey C."/>
            <person name="Feussner I."/>
            <person name="Gay G."/>
            <person name="Grimwood J."/>
            <person name="Hoegger P.J."/>
            <person name="Jain P."/>
            <person name="Kilaru S."/>
            <person name="Labbe J."/>
            <person name="Lin Y.C."/>
            <person name="Legue V."/>
            <person name="Le Tacon F."/>
            <person name="Marmeisse R."/>
            <person name="Melayah D."/>
            <person name="Montanini B."/>
            <person name="Muratet M."/>
            <person name="Nehls U."/>
            <person name="Niculita-Hirzel H."/>
            <person name="Oudot-Le Secq M.P."/>
            <person name="Peter M."/>
            <person name="Quesneville H."/>
            <person name="Rajashekar B."/>
            <person name="Reich M."/>
            <person name="Rouhier N."/>
            <person name="Schmutz J."/>
            <person name="Yin T."/>
            <person name="Chalot M."/>
            <person name="Henrissat B."/>
            <person name="Kuees U."/>
            <person name="Lucas S."/>
            <person name="Van de Peer Y."/>
            <person name="Podila G.K."/>
            <person name="Polle A."/>
            <person name="Pukkila P.J."/>
            <person name="Richardson P.M."/>
            <person name="Rouze P."/>
            <person name="Sanders I.R."/>
            <person name="Stajich J.E."/>
            <person name="Tunlid A."/>
            <person name="Tuskan G."/>
            <person name="Grigoriev I.V."/>
        </authorList>
    </citation>
    <scope>NUCLEOTIDE SEQUENCE [LARGE SCALE GENOMIC DNA]</scope>
    <source>
        <strain evidence="3">S238N-H82 / ATCC MYA-4686</strain>
    </source>
</reference>
<name>B0E1J4_LACBS</name>
<dbReference type="EMBL" id="DS547168">
    <property type="protein sequence ID" value="EDQ99250.1"/>
    <property type="molecule type" value="Genomic_DNA"/>
</dbReference>
<evidence type="ECO:0000313" key="2">
    <source>
        <dbReference type="EMBL" id="EDQ99250.1"/>
    </source>
</evidence>
<evidence type="ECO:0000313" key="3">
    <source>
        <dbReference type="Proteomes" id="UP000001194"/>
    </source>
</evidence>
<dbReference type="AlphaFoldDB" id="B0E1J4"/>
<organism evidence="3">
    <name type="scientific">Laccaria bicolor (strain S238N-H82 / ATCC MYA-4686)</name>
    <name type="common">Bicoloured deceiver</name>
    <name type="synonym">Laccaria laccata var. bicolor</name>
    <dbReference type="NCBI Taxonomy" id="486041"/>
    <lineage>
        <taxon>Eukaryota</taxon>
        <taxon>Fungi</taxon>
        <taxon>Dikarya</taxon>
        <taxon>Basidiomycota</taxon>
        <taxon>Agaricomycotina</taxon>
        <taxon>Agaricomycetes</taxon>
        <taxon>Agaricomycetidae</taxon>
        <taxon>Agaricales</taxon>
        <taxon>Agaricineae</taxon>
        <taxon>Hydnangiaceae</taxon>
        <taxon>Laccaria</taxon>
    </lineage>
</organism>
<dbReference type="InParanoid" id="B0E1J4"/>
<dbReference type="RefSeq" id="XP_001890060.1">
    <property type="nucleotide sequence ID" value="XM_001890025.1"/>
</dbReference>
<feature type="region of interest" description="Disordered" evidence="1">
    <location>
        <begin position="187"/>
        <end position="301"/>
    </location>
</feature>
<feature type="region of interest" description="Disordered" evidence="1">
    <location>
        <begin position="12"/>
        <end position="34"/>
    </location>
</feature>
<proteinExistence type="predicted"/>
<protein>
    <submittedName>
        <fullName evidence="2">Predicted protein</fullName>
    </submittedName>
</protein>
<dbReference type="Proteomes" id="UP000001194">
    <property type="component" value="Unassembled WGS sequence"/>
</dbReference>
<accession>B0E1J4</accession>
<dbReference type="STRING" id="486041.B0E1J4"/>
<dbReference type="GeneID" id="6085755"/>
<dbReference type="KEGG" id="lbc:LACBIDRAFT_295997"/>
<gene>
    <name evidence="2" type="ORF">LACBIDRAFT_295997</name>
</gene>
<evidence type="ECO:0000256" key="1">
    <source>
        <dbReference type="SAM" id="MobiDB-lite"/>
    </source>
</evidence>
<feature type="compositionally biased region" description="Polar residues" evidence="1">
    <location>
        <begin position="219"/>
        <end position="228"/>
    </location>
</feature>